<dbReference type="RefSeq" id="WP_073380220.1">
    <property type="nucleotide sequence ID" value="NZ_FQZK01000009.1"/>
</dbReference>
<protein>
    <submittedName>
        <fullName evidence="1">Uncharacterized protein</fullName>
    </submittedName>
</protein>
<accession>A0A1M6M2R7</accession>
<sequence length="59" mass="5993">MLLLPAVAGDSDSPYRDVVAGLTALGRTVRGSDLLGTLRPTPRGILLARAALGAPVGRP</sequence>
<keyword evidence="2" id="KW-1185">Reference proteome</keyword>
<dbReference type="EMBL" id="FQZK01000009">
    <property type="protein sequence ID" value="SHJ77768.1"/>
    <property type="molecule type" value="Genomic_DNA"/>
</dbReference>
<gene>
    <name evidence="1" type="ORF">SAMN05421803_109163</name>
</gene>
<organism evidence="1 2">
    <name type="scientific">Nocardiopsis flavescens</name>
    <dbReference type="NCBI Taxonomy" id="758803"/>
    <lineage>
        <taxon>Bacteria</taxon>
        <taxon>Bacillati</taxon>
        <taxon>Actinomycetota</taxon>
        <taxon>Actinomycetes</taxon>
        <taxon>Streptosporangiales</taxon>
        <taxon>Nocardiopsidaceae</taxon>
        <taxon>Nocardiopsis</taxon>
    </lineage>
</organism>
<evidence type="ECO:0000313" key="2">
    <source>
        <dbReference type="Proteomes" id="UP000184452"/>
    </source>
</evidence>
<dbReference type="Proteomes" id="UP000184452">
    <property type="component" value="Unassembled WGS sequence"/>
</dbReference>
<reference evidence="1 2" key="1">
    <citation type="submission" date="2016-11" db="EMBL/GenBank/DDBJ databases">
        <authorList>
            <person name="Jaros S."/>
            <person name="Januszkiewicz K."/>
            <person name="Wedrychowicz H."/>
        </authorList>
    </citation>
    <scope>NUCLEOTIDE SEQUENCE [LARGE SCALE GENOMIC DNA]</scope>
    <source>
        <strain evidence="1 2">CGMCC 4.5723</strain>
    </source>
</reference>
<dbReference type="AlphaFoldDB" id="A0A1M6M2R7"/>
<evidence type="ECO:0000313" key="1">
    <source>
        <dbReference type="EMBL" id="SHJ77768.1"/>
    </source>
</evidence>
<proteinExistence type="predicted"/>
<name>A0A1M6M2R7_9ACTN</name>